<dbReference type="EMBL" id="MU394322">
    <property type="protein sequence ID" value="KAI6085747.1"/>
    <property type="molecule type" value="Genomic_DNA"/>
</dbReference>
<proteinExistence type="predicted"/>
<evidence type="ECO:0000313" key="2">
    <source>
        <dbReference type="Proteomes" id="UP001497680"/>
    </source>
</evidence>
<sequence length="180" mass="19338">MPIPNSVKTALSLIEQDKTKILGLTIGKHADVQPGQFIPKADTTAVPELSFASLSPDQPYIILCIDLDAPFPSFSVLGPALHWIQPGLKATPTEGRFTLAAAPDVPFVANWAPPGAPGISAPHRYVFFLYEQPAGFDGKKLTPPDGKEMGIGPRIRFDVDKWVKESGLGSPVAVNYFSSK</sequence>
<name>A0ACC0CZ86_9PEZI</name>
<comment type="caution">
    <text evidence="1">The sequence shown here is derived from an EMBL/GenBank/DDBJ whole genome shotgun (WGS) entry which is preliminary data.</text>
</comment>
<dbReference type="Proteomes" id="UP001497680">
    <property type="component" value="Unassembled WGS sequence"/>
</dbReference>
<keyword evidence="1" id="KW-0646">Protease inhibitor</keyword>
<keyword evidence="2" id="KW-1185">Reference proteome</keyword>
<evidence type="ECO:0000313" key="1">
    <source>
        <dbReference type="EMBL" id="KAI6085747.1"/>
    </source>
</evidence>
<accession>A0ACC0CZ86</accession>
<protein>
    <submittedName>
        <fullName evidence="1">Protease inhibitor</fullName>
    </submittedName>
</protein>
<gene>
    <name evidence="1" type="ORF">F4821DRAFT_260659</name>
</gene>
<organism evidence="1 2">
    <name type="scientific">Hypoxylon rubiginosum</name>
    <dbReference type="NCBI Taxonomy" id="110542"/>
    <lineage>
        <taxon>Eukaryota</taxon>
        <taxon>Fungi</taxon>
        <taxon>Dikarya</taxon>
        <taxon>Ascomycota</taxon>
        <taxon>Pezizomycotina</taxon>
        <taxon>Sordariomycetes</taxon>
        <taxon>Xylariomycetidae</taxon>
        <taxon>Xylariales</taxon>
        <taxon>Hypoxylaceae</taxon>
        <taxon>Hypoxylon</taxon>
    </lineage>
</organism>
<reference evidence="1 2" key="1">
    <citation type="journal article" date="2022" name="New Phytol.">
        <title>Ecological generalism drives hyperdiversity of secondary metabolite gene clusters in xylarialean endophytes.</title>
        <authorList>
            <person name="Franco M.E.E."/>
            <person name="Wisecaver J.H."/>
            <person name="Arnold A.E."/>
            <person name="Ju Y.M."/>
            <person name="Slot J.C."/>
            <person name="Ahrendt S."/>
            <person name="Moore L.P."/>
            <person name="Eastman K.E."/>
            <person name="Scott K."/>
            <person name="Konkel Z."/>
            <person name="Mondo S.J."/>
            <person name="Kuo A."/>
            <person name="Hayes R.D."/>
            <person name="Haridas S."/>
            <person name="Andreopoulos B."/>
            <person name="Riley R."/>
            <person name="LaButti K."/>
            <person name="Pangilinan J."/>
            <person name="Lipzen A."/>
            <person name="Amirebrahimi M."/>
            <person name="Yan J."/>
            <person name="Adam C."/>
            <person name="Keymanesh K."/>
            <person name="Ng V."/>
            <person name="Louie K."/>
            <person name="Northen T."/>
            <person name="Drula E."/>
            <person name="Henrissat B."/>
            <person name="Hsieh H.M."/>
            <person name="Youens-Clark K."/>
            <person name="Lutzoni F."/>
            <person name="Miadlikowska J."/>
            <person name="Eastwood D.C."/>
            <person name="Hamelin R.C."/>
            <person name="Grigoriev I.V."/>
            <person name="U'Ren J.M."/>
        </authorList>
    </citation>
    <scope>NUCLEOTIDE SEQUENCE [LARGE SCALE GENOMIC DNA]</scope>
    <source>
        <strain evidence="1 2">ER1909</strain>
    </source>
</reference>